<reference evidence="1 2" key="1">
    <citation type="journal article" date="2019" name="Int. J. Syst. Evol. Microbiol.">
        <title>The Global Catalogue of Microorganisms (GCM) 10K type strain sequencing project: providing services to taxonomists for standard genome sequencing and annotation.</title>
        <authorList>
            <consortium name="The Broad Institute Genomics Platform"/>
            <consortium name="The Broad Institute Genome Sequencing Center for Infectious Disease"/>
            <person name="Wu L."/>
            <person name="Ma J."/>
        </authorList>
    </citation>
    <scope>NUCLEOTIDE SEQUENCE [LARGE SCALE GENOMIC DNA]</scope>
    <source>
        <strain evidence="1 2">JCM 30072</strain>
    </source>
</reference>
<sequence length="89" mass="10015">MLLTGGVGFYFYQGLDGELNDQVDQQVEASTVLQENAYNNWFADRLDEVESIEGIITEEGIQFQQGGKSRISSTTNSSRRVLRFQICTT</sequence>
<proteinExistence type="predicted"/>
<evidence type="ECO:0000313" key="1">
    <source>
        <dbReference type="EMBL" id="MFC7057690.1"/>
    </source>
</evidence>
<protein>
    <submittedName>
        <fullName evidence="1">Uncharacterized protein</fullName>
    </submittedName>
</protein>
<gene>
    <name evidence="1" type="ORF">ACFQQG_05285</name>
</gene>
<dbReference type="AlphaFoldDB" id="A0ABD5W2C3"/>
<organism evidence="1 2">
    <name type="scientific">Halovenus salina</name>
    <dbReference type="NCBI Taxonomy" id="1510225"/>
    <lineage>
        <taxon>Archaea</taxon>
        <taxon>Methanobacteriati</taxon>
        <taxon>Methanobacteriota</taxon>
        <taxon>Stenosarchaea group</taxon>
        <taxon>Halobacteria</taxon>
        <taxon>Halobacteriales</taxon>
        <taxon>Haloarculaceae</taxon>
        <taxon>Halovenus</taxon>
    </lineage>
</organism>
<dbReference type="EMBL" id="JBHSZI010000001">
    <property type="protein sequence ID" value="MFC7057690.1"/>
    <property type="molecule type" value="Genomic_DNA"/>
</dbReference>
<evidence type="ECO:0000313" key="2">
    <source>
        <dbReference type="Proteomes" id="UP001596445"/>
    </source>
</evidence>
<keyword evidence="2" id="KW-1185">Reference proteome</keyword>
<dbReference type="Proteomes" id="UP001596445">
    <property type="component" value="Unassembled WGS sequence"/>
</dbReference>
<dbReference type="RefSeq" id="WP_382184467.1">
    <property type="nucleotide sequence ID" value="NZ_JBHSZI010000001.1"/>
</dbReference>
<comment type="caution">
    <text evidence="1">The sequence shown here is derived from an EMBL/GenBank/DDBJ whole genome shotgun (WGS) entry which is preliminary data.</text>
</comment>
<name>A0ABD5W2C3_9EURY</name>
<accession>A0ABD5W2C3</accession>